<keyword evidence="7" id="KW-1185">Reference proteome</keyword>
<evidence type="ECO:0000256" key="2">
    <source>
        <dbReference type="ARBA" id="ARBA00007175"/>
    </source>
</evidence>
<dbReference type="OrthoDB" id="551633at2759"/>
<dbReference type="PANTHER" id="PTHR14577:SF0">
    <property type="entry name" value="NUCLEOLAR PROTEIN 12"/>
    <property type="match status" value="1"/>
</dbReference>
<evidence type="ECO:0008006" key="8">
    <source>
        <dbReference type="Google" id="ProtNLM"/>
    </source>
</evidence>
<comment type="subcellular location">
    <subcellularLocation>
        <location evidence="1">Nucleus</location>
        <location evidence="1">Nucleolus</location>
    </subcellularLocation>
</comment>
<reference evidence="6 7" key="1">
    <citation type="submission" date="2019-02" db="EMBL/GenBank/DDBJ databases">
        <title>Genome sequencing of the rare red list fungi Phellinidium pouzarii.</title>
        <authorList>
            <person name="Buettner E."/>
            <person name="Kellner H."/>
        </authorList>
    </citation>
    <scope>NUCLEOTIDE SEQUENCE [LARGE SCALE GENOMIC DNA]</scope>
    <source>
        <strain evidence="6 7">DSM 108285</strain>
    </source>
</reference>
<sequence>MASNVDILTRSHTVLKAKARAKKNQIDSIVFDDTARHEYLTGFRKRNLEKRQAAKEKAKERDRLEHLQARKEHRQALQERAIENAEMVESAFRKKIDGSDDENDNTEFRGFSTFGKGKGKAIQEYEDEEQLATVTVIEEFDPNSLRDMPSTSQGSSRSESEPHAPLDLAEVRRKGRQRFTSHPGSGGTSRHGRVHAGTANTLAEKLPPKKDFK</sequence>
<dbReference type="GO" id="GO:0019843">
    <property type="term" value="F:rRNA binding"/>
    <property type="evidence" value="ECO:0007669"/>
    <property type="project" value="TreeGrafter"/>
</dbReference>
<feature type="region of interest" description="Disordered" evidence="5">
    <location>
        <begin position="133"/>
        <end position="213"/>
    </location>
</feature>
<gene>
    <name evidence="6" type="ORF">EW145_g4908</name>
</gene>
<evidence type="ECO:0000256" key="5">
    <source>
        <dbReference type="SAM" id="MobiDB-lite"/>
    </source>
</evidence>
<dbReference type="GO" id="GO:0005730">
    <property type="term" value="C:nucleolus"/>
    <property type="evidence" value="ECO:0007669"/>
    <property type="project" value="UniProtKB-SubCell"/>
</dbReference>
<dbReference type="EMBL" id="SGPK01000273">
    <property type="protein sequence ID" value="THH05284.1"/>
    <property type="molecule type" value="Genomic_DNA"/>
</dbReference>
<dbReference type="AlphaFoldDB" id="A0A4S4L217"/>
<evidence type="ECO:0000256" key="1">
    <source>
        <dbReference type="ARBA" id="ARBA00004604"/>
    </source>
</evidence>
<name>A0A4S4L217_9AGAM</name>
<evidence type="ECO:0000256" key="3">
    <source>
        <dbReference type="ARBA" id="ARBA00023054"/>
    </source>
</evidence>
<keyword evidence="4" id="KW-0539">Nucleus</keyword>
<dbReference type="Pfam" id="PF09805">
    <property type="entry name" value="Nop25"/>
    <property type="match status" value="1"/>
</dbReference>
<evidence type="ECO:0000313" key="7">
    <source>
        <dbReference type="Proteomes" id="UP000308199"/>
    </source>
</evidence>
<comment type="similarity">
    <text evidence="2">Belongs to the RRP17 family.</text>
</comment>
<protein>
    <recommendedName>
        <fullName evidence="8">Ribosomal RNA-processing protein 17</fullName>
    </recommendedName>
</protein>
<feature type="region of interest" description="Disordered" evidence="5">
    <location>
        <begin position="93"/>
        <end position="118"/>
    </location>
</feature>
<dbReference type="PANTHER" id="PTHR14577">
    <property type="entry name" value="NUCLEOLAR PROTEIN 12"/>
    <property type="match status" value="1"/>
</dbReference>
<evidence type="ECO:0000256" key="4">
    <source>
        <dbReference type="ARBA" id="ARBA00023242"/>
    </source>
</evidence>
<comment type="caution">
    <text evidence="6">The sequence shown here is derived from an EMBL/GenBank/DDBJ whole genome shotgun (WGS) entry which is preliminary data.</text>
</comment>
<feature type="compositionally biased region" description="Basic and acidic residues" evidence="5">
    <location>
        <begin position="158"/>
        <end position="172"/>
    </location>
</feature>
<proteinExistence type="inferred from homology"/>
<dbReference type="Proteomes" id="UP000308199">
    <property type="component" value="Unassembled WGS sequence"/>
</dbReference>
<organism evidence="6 7">
    <name type="scientific">Phellinidium pouzarii</name>
    <dbReference type="NCBI Taxonomy" id="167371"/>
    <lineage>
        <taxon>Eukaryota</taxon>
        <taxon>Fungi</taxon>
        <taxon>Dikarya</taxon>
        <taxon>Basidiomycota</taxon>
        <taxon>Agaricomycotina</taxon>
        <taxon>Agaricomycetes</taxon>
        <taxon>Hymenochaetales</taxon>
        <taxon>Hymenochaetaceae</taxon>
        <taxon>Phellinidium</taxon>
    </lineage>
</organism>
<accession>A0A4S4L217</accession>
<keyword evidence="3" id="KW-0175">Coiled coil</keyword>
<dbReference type="InterPro" id="IPR019186">
    <property type="entry name" value="Nucleolar_protein_12"/>
</dbReference>
<evidence type="ECO:0000313" key="6">
    <source>
        <dbReference type="EMBL" id="THH05284.1"/>
    </source>
</evidence>